<gene>
    <name evidence="10" type="ORF">CKO31_16875</name>
</gene>
<keyword evidence="3" id="KW-0547">Nucleotide-binding</keyword>
<evidence type="ECO:0000259" key="8">
    <source>
        <dbReference type="PROSITE" id="PS50893"/>
    </source>
</evidence>
<dbReference type="Pfam" id="PF00005">
    <property type="entry name" value="ABC_tran"/>
    <property type="match status" value="1"/>
</dbReference>
<dbReference type="Gene3D" id="1.20.1560.10">
    <property type="entry name" value="ABC transporter type 1, transmembrane domain"/>
    <property type="match status" value="1"/>
</dbReference>
<dbReference type="InterPro" id="IPR036640">
    <property type="entry name" value="ABC1_TM_sf"/>
</dbReference>
<evidence type="ECO:0000256" key="6">
    <source>
        <dbReference type="ARBA" id="ARBA00023136"/>
    </source>
</evidence>
<keyword evidence="4" id="KW-0067">ATP-binding</keyword>
<feature type="transmembrane region" description="Helical" evidence="7">
    <location>
        <begin position="59"/>
        <end position="79"/>
    </location>
</feature>
<dbReference type="PROSITE" id="PS00211">
    <property type="entry name" value="ABC_TRANSPORTER_1"/>
    <property type="match status" value="1"/>
</dbReference>
<keyword evidence="6 7" id="KW-0472">Membrane</keyword>
<evidence type="ECO:0000256" key="5">
    <source>
        <dbReference type="ARBA" id="ARBA00022989"/>
    </source>
</evidence>
<dbReference type="SUPFAM" id="SSF52540">
    <property type="entry name" value="P-loop containing nucleoside triphosphate hydrolases"/>
    <property type="match status" value="1"/>
</dbReference>
<proteinExistence type="predicted"/>
<evidence type="ECO:0000256" key="3">
    <source>
        <dbReference type="ARBA" id="ARBA00022741"/>
    </source>
</evidence>
<dbReference type="EMBL" id="NRRV01000046">
    <property type="protein sequence ID" value="MBK1632380.1"/>
    <property type="molecule type" value="Genomic_DNA"/>
</dbReference>
<evidence type="ECO:0000256" key="2">
    <source>
        <dbReference type="ARBA" id="ARBA00022692"/>
    </source>
</evidence>
<dbReference type="PROSITE" id="PS50893">
    <property type="entry name" value="ABC_TRANSPORTER_2"/>
    <property type="match status" value="1"/>
</dbReference>
<evidence type="ECO:0000313" key="10">
    <source>
        <dbReference type="EMBL" id="MBK1632380.1"/>
    </source>
</evidence>
<dbReference type="PANTHER" id="PTHR24221">
    <property type="entry name" value="ATP-BINDING CASSETTE SUB-FAMILY B"/>
    <property type="match status" value="1"/>
</dbReference>
<dbReference type="SMART" id="SM00382">
    <property type="entry name" value="AAA"/>
    <property type="match status" value="1"/>
</dbReference>
<organism evidence="10 11">
    <name type="scientific">Thiohalocapsa halophila</name>
    <dbReference type="NCBI Taxonomy" id="69359"/>
    <lineage>
        <taxon>Bacteria</taxon>
        <taxon>Pseudomonadati</taxon>
        <taxon>Pseudomonadota</taxon>
        <taxon>Gammaproteobacteria</taxon>
        <taxon>Chromatiales</taxon>
        <taxon>Chromatiaceae</taxon>
        <taxon>Thiohalocapsa</taxon>
    </lineage>
</organism>
<dbReference type="InterPro" id="IPR003593">
    <property type="entry name" value="AAA+_ATPase"/>
</dbReference>
<dbReference type="CDD" id="cd18586">
    <property type="entry name" value="ABC_6TM_PrtD_like"/>
    <property type="match status" value="1"/>
</dbReference>
<dbReference type="Proteomes" id="UP000748752">
    <property type="component" value="Unassembled WGS sequence"/>
</dbReference>
<dbReference type="PROSITE" id="PS50929">
    <property type="entry name" value="ABC_TM1F"/>
    <property type="match status" value="1"/>
</dbReference>
<keyword evidence="2 7" id="KW-0812">Transmembrane</keyword>
<comment type="caution">
    <text evidence="10">The sequence shown here is derived from an EMBL/GenBank/DDBJ whole genome shotgun (WGS) entry which is preliminary data.</text>
</comment>
<dbReference type="CDD" id="cd03246">
    <property type="entry name" value="ABCC_Protease_Secretion"/>
    <property type="match status" value="1"/>
</dbReference>
<dbReference type="NCBIfam" id="TIGR01842">
    <property type="entry name" value="type_I_sec_PrtD"/>
    <property type="match status" value="1"/>
</dbReference>
<dbReference type="Gene3D" id="3.40.50.300">
    <property type="entry name" value="P-loop containing nucleotide triphosphate hydrolases"/>
    <property type="match status" value="1"/>
</dbReference>
<dbReference type="PANTHER" id="PTHR24221:SF248">
    <property type="entry name" value="ABC TRANSPORTER TRANSMEMBRANE REGION"/>
    <property type="match status" value="1"/>
</dbReference>
<dbReference type="InterPro" id="IPR010128">
    <property type="entry name" value="ATPase_T1SS_PrtD-like"/>
</dbReference>
<dbReference type="Pfam" id="PF00664">
    <property type="entry name" value="ABC_membrane"/>
    <property type="match status" value="1"/>
</dbReference>
<sequence length="577" mass="61717">MPSPAHPVDELRAALKASRVSFAFAAVFSLFINLVLLAPALYMLQVYDRVLTSGSQSTLLLLTLLVLGLYLLMGALEVLRSRILVRISSRLDLTMNARLFMASFDAGLRGGRSTGSQPMQDLGALRGFLTGPGLLGFFDAPWIPVYMAVLFILHPLIGMVALVGAALLAVLAVANELVTRKPLGRANQLAVASNQSIEGNLRNAEALEAMGMAQNLHRRWLVRHLEVLRLQSLASDRAGTLTNASKTLRVMLQSLVLGVGAYLAVQHIVTPGVMIAGSILMGRALAPIDMLINSWKTFQSARSAYVRLENLLQLVPARERRMSLPAPLGRLSLEHVVATPPGAQVPVLKRVSLQLAPGESLGVIGPSAAGKSTLARVVLGVWPVASGTVRLDGADIAVWNREELGPYVGYLPQDVELFDGTVKENIARFGDVNAEQVVDAAQRAGAHDMIHQLPEAYDTYVGVGGTVLSGGQRQRLGLARAIYGRPVLVVLDEPNSNLDEQGEAALTRAIERLRADGATVLLITHRPSVLKTVDKVLVLKDGTVSALGQRDEILKQVTRPRVPEGSAVASLAGRGSA</sequence>
<evidence type="ECO:0000256" key="7">
    <source>
        <dbReference type="SAM" id="Phobius"/>
    </source>
</evidence>
<feature type="transmembrane region" description="Helical" evidence="7">
    <location>
        <begin position="122"/>
        <end position="143"/>
    </location>
</feature>
<comment type="subcellular location">
    <subcellularLocation>
        <location evidence="1">Cell membrane</location>
        <topology evidence="1">Multi-pass membrane protein</topology>
    </subcellularLocation>
</comment>
<accession>A0ABS1CKF6</accession>
<evidence type="ECO:0000256" key="1">
    <source>
        <dbReference type="ARBA" id="ARBA00004651"/>
    </source>
</evidence>
<dbReference type="InterPro" id="IPR017871">
    <property type="entry name" value="ABC_transporter-like_CS"/>
</dbReference>
<dbReference type="InterPro" id="IPR047957">
    <property type="entry name" value="ABC_AprD-like_6TM"/>
</dbReference>
<feature type="transmembrane region" description="Helical" evidence="7">
    <location>
        <begin position="149"/>
        <end position="174"/>
    </location>
</feature>
<evidence type="ECO:0000313" key="11">
    <source>
        <dbReference type="Proteomes" id="UP000748752"/>
    </source>
</evidence>
<dbReference type="InterPro" id="IPR011527">
    <property type="entry name" value="ABC1_TM_dom"/>
</dbReference>
<reference evidence="10 11" key="1">
    <citation type="journal article" date="2020" name="Microorganisms">
        <title>Osmotic Adaptation and Compatible Solute Biosynthesis of Phototrophic Bacteria as Revealed from Genome Analyses.</title>
        <authorList>
            <person name="Imhoff J.F."/>
            <person name="Rahn T."/>
            <person name="Kunzel S."/>
            <person name="Keller A."/>
            <person name="Neulinger S.C."/>
        </authorList>
    </citation>
    <scope>NUCLEOTIDE SEQUENCE [LARGE SCALE GENOMIC DNA]</scope>
    <source>
        <strain evidence="10 11">DSM 6210</strain>
    </source>
</reference>
<evidence type="ECO:0000259" key="9">
    <source>
        <dbReference type="PROSITE" id="PS50929"/>
    </source>
</evidence>
<keyword evidence="11" id="KW-1185">Reference proteome</keyword>
<dbReference type="InterPro" id="IPR027417">
    <property type="entry name" value="P-loop_NTPase"/>
</dbReference>
<feature type="domain" description="ABC transmembrane type-1" evidence="9">
    <location>
        <begin position="23"/>
        <end position="300"/>
    </location>
</feature>
<evidence type="ECO:0000256" key="4">
    <source>
        <dbReference type="ARBA" id="ARBA00022840"/>
    </source>
</evidence>
<dbReference type="SUPFAM" id="SSF90123">
    <property type="entry name" value="ABC transporter transmembrane region"/>
    <property type="match status" value="1"/>
</dbReference>
<name>A0ABS1CKF6_9GAMM</name>
<feature type="transmembrane region" description="Helical" evidence="7">
    <location>
        <begin position="20"/>
        <end position="47"/>
    </location>
</feature>
<dbReference type="InterPro" id="IPR003439">
    <property type="entry name" value="ABC_transporter-like_ATP-bd"/>
</dbReference>
<keyword evidence="5 7" id="KW-1133">Transmembrane helix</keyword>
<feature type="domain" description="ABC transporter" evidence="8">
    <location>
        <begin position="331"/>
        <end position="566"/>
    </location>
</feature>
<dbReference type="InterPro" id="IPR039421">
    <property type="entry name" value="Type_1_exporter"/>
</dbReference>
<protein>
    <submittedName>
        <fullName evidence="10">Type I secretion system permease/ATPase</fullName>
    </submittedName>
</protein>